<proteinExistence type="predicted"/>
<name>L0G0A5_ECHVK</name>
<dbReference type="Proteomes" id="UP000010796">
    <property type="component" value="Chromosome"/>
</dbReference>
<sequence>MLVLVIDFKDFFNKNLIFLEIRRKFRKFNNCFSNKT</sequence>
<dbReference type="AlphaFoldDB" id="L0G0A5"/>
<dbReference type="HOGENOM" id="CLU_3355876_0_0_10"/>
<organism evidence="1 2">
    <name type="scientific">Echinicola vietnamensis (strain DSM 17526 / LMG 23754 / KMM 6221)</name>
    <dbReference type="NCBI Taxonomy" id="926556"/>
    <lineage>
        <taxon>Bacteria</taxon>
        <taxon>Pseudomonadati</taxon>
        <taxon>Bacteroidota</taxon>
        <taxon>Cytophagia</taxon>
        <taxon>Cytophagales</taxon>
        <taxon>Cyclobacteriaceae</taxon>
        <taxon>Echinicola</taxon>
    </lineage>
</organism>
<reference evidence="2" key="1">
    <citation type="submission" date="2012-02" db="EMBL/GenBank/DDBJ databases">
        <title>The complete genome of Echinicola vietnamensis DSM 17526.</title>
        <authorList>
            <person name="Lucas S."/>
            <person name="Copeland A."/>
            <person name="Lapidus A."/>
            <person name="Glavina del Rio T."/>
            <person name="Dalin E."/>
            <person name="Tice H."/>
            <person name="Bruce D."/>
            <person name="Goodwin L."/>
            <person name="Pitluck S."/>
            <person name="Peters L."/>
            <person name="Ovchinnikova G."/>
            <person name="Teshima H."/>
            <person name="Kyrpides N."/>
            <person name="Mavromatis K."/>
            <person name="Ivanova N."/>
            <person name="Brettin T."/>
            <person name="Detter J.C."/>
            <person name="Han C."/>
            <person name="Larimer F."/>
            <person name="Land M."/>
            <person name="Hauser L."/>
            <person name="Markowitz V."/>
            <person name="Cheng J.-F."/>
            <person name="Hugenholtz P."/>
            <person name="Woyke T."/>
            <person name="Wu D."/>
            <person name="Brambilla E."/>
            <person name="Klenk H.-P."/>
            <person name="Eisen J.A."/>
        </authorList>
    </citation>
    <scope>NUCLEOTIDE SEQUENCE [LARGE SCALE GENOMIC DNA]</scope>
    <source>
        <strain evidence="2">DSM 17526 / LMG 23754 / KMM 6221</strain>
    </source>
</reference>
<protein>
    <submittedName>
        <fullName evidence="1">Uncharacterized protein</fullName>
    </submittedName>
</protein>
<dbReference type="EMBL" id="CP003346">
    <property type="protein sequence ID" value="AGA78305.1"/>
    <property type="molecule type" value="Genomic_DNA"/>
</dbReference>
<gene>
    <name evidence="1" type="ordered locus">Echvi_2053</name>
</gene>
<evidence type="ECO:0000313" key="2">
    <source>
        <dbReference type="Proteomes" id="UP000010796"/>
    </source>
</evidence>
<keyword evidence="2" id="KW-1185">Reference proteome</keyword>
<evidence type="ECO:0000313" key="1">
    <source>
        <dbReference type="EMBL" id="AGA78305.1"/>
    </source>
</evidence>
<dbReference type="KEGG" id="evi:Echvi_2053"/>
<accession>L0G0A5</accession>